<dbReference type="SMART" id="SM00908">
    <property type="entry name" value="Gal-bind_lectin"/>
    <property type="match status" value="1"/>
</dbReference>
<sequence length="94" mass="10362">MPTFRVENMSFKQGQEMTFTGKTKSGASNFTINIGHDSDNYALHFNPRFNHGHIVCNSLHMAGKLNSKPFSLSISLSLSLSLSSLRPAGPQLHQ</sequence>
<reference evidence="5" key="1">
    <citation type="journal article" date="2018" name="PLoS ONE">
        <title>Chinook salmon (Oncorhynchus tshawytscha) genome and transcriptome.</title>
        <authorList>
            <person name="Christensen K.A."/>
            <person name="Leong J.S."/>
            <person name="Sakhrani D."/>
            <person name="Biagi C.A."/>
            <person name="Minkley D.R."/>
            <person name="Withler R.E."/>
            <person name="Rondeau E.B."/>
            <person name="Koop B.F."/>
            <person name="Devlin R.H."/>
        </authorList>
    </citation>
    <scope>NUCLEOTIDE SEQUENCE [LARGE SCALE GENOMIC DNA]</scope>
</reference>
<dbReference type="AlphaFoldDB" id="A0AAZ3PLN4"/>
<dbReference type="Pfam" id="PF00337">
    <property type="entry name" value="Gal-bind_lectin"/>
    <property type="match status" value="1"/>
</dbReference>
<feature type="domain" description="Galectin" evidence="3">
    <location>
        <begin position="3"/>
        <end position="94"/>
    </location>
</feature>
<evidence type="ECO:0000256" key="1">
    <source>
        <dbReference type="ARBA" id="ARBA00022734"/>
    </source>
</evidence>
<dbReference type="Ensembl" id="ENSOTST00005180643.1">
    <property type="protein sequence ID" value="ENSOTSP00005117063.1"/>
    <property type="gene ID" value="ENSOTSG00005075249.1"/>
</dbReference>
<keyword evidence="5" id="KW-1185">Reference proteome</keyword>
<dbReference type="Gene3D" id="2.60.120.200">
    <property type="match status" value="1"/>
</dbReference>
<gene>
    <name evidence="4" type="primary">lgals2b</name>
</gene>
<proteinExistence type="predicted"/>
<dbReference type="GeneTree" id="ENSGT00940000155025"/>
<reference evidence="4" key="3">
    <citation type="submission" date="2025-09" db="UniProtKB">
        <authorList>
            <consortium name="Ensembl"/>
        </authorList>
    </citation>
    <scope>IDENTIFICATION</scope>
</reference>
<name>A0AAZ3PLN4_ONCTS</name>
<dbReference type="GO" id="GO:0030246">
    <property type="term" value="F:carbohydrate binding"/>
    <property type="evidence" value="ECO:0007669"/>
    <property type="project" value="UniProtKB-UniRule"/>
</dbReference>
<evidence type="ECO:0000313" key="4">
    <source>
        <dbReference type="Ensembl" id="ENSOTSP00005117063.1"/>
    </source>
</evidence>
<dbReference type="SUPFAM" id="SSF49899">
    <property type="entry name" value="Concanavalin A-like lectins/glucanases"/>
    <property type="match status" value="1"/>
</dbReference>
<evidence type="ECO:0000313" key="5">
    <source>
        <dbReference type="Proteomes" id="UP000694402"/>
    </source>
</evidence>
<dbReference type="InterPro" id="IPR001079">
    <property type="entry name" value="Galectin_CRD"/>
</dbReference>
<evidence type="ECO:0000256" key="2">
    <source>
        <dbReference type="RuleBase" id="RU102079"/>
    </source>
</evidence>
<protein>
    <recommendedName>
        <fullName evidence="2">Galectin</fullName>
    </recommendedName>
</protein>
<evidence type="ECO:0000259" key="3">
    <source>
        <dbReference type="PROSITE" id="PS51304"/>
    </source>
</evidence>
<reference evidence="4" key="2">
    <citation type="submission" date="2025-08" db="UniProtKB">
        <authorList>
            <consortium name="Ensembl"/>
        </authorList>
    </citation>
    <scope>IDENTIFICATION</scope>
</reference>
<dbReference type="InterPro" id="IPR013320">
    <property type="entry name" value="ConA-like_dom_sf"/>
</dbReference>
<accession>A0AAZ3PLN4</accession>
<dbReference type="PROSITE" id="PS51304">
    <property type="entry name" value="GALECTIN"/>
    <property type="match status" value="1"/>
</dbReference>
<organism evidence="4 5">
    <name type="scientific">Oncorhynchus tshawytscha</name>
    <name type="common">Chinook salmon</name>
    <name type="synonym">Salmo tshawytscha</name>
    <dbReference type="NCBI Taxonomy" id="74940"/>
    <lineage>
        <taxon>Eukaryota</taxon>
        <taxon>Metazoa</taxon>
        <taxon>Chordata</taxon>
        <taxon>Craniata</taxon>
        <taxon>Vertebrata</taxon>
        <taxon>Euteleostomi</taxon>
        <taxon>Actinopterygii</taxon>
        <taxon>Neopterygii</taxon>
        <taxon>Teleostei</taxon>
        <taxon>Protacanthopterygii</taxon>
        <taxon>Salmoniformes</taxon>
        <taxon>Salmonidae</taxon>
        <taxon>Salmoninae</taxon>
        <taxon>Oncorhynchus</taxon>
    </lineage>
</organism>
<keyword evidence="1 2" id="KW-0430">Lectin</keyword>
<dbReference type="Proteomes" id="UP000694402">
    <property type="component" value="Unassembled WGS sequence"/>
</dbReference>